<evidence type="ECO:0000313" key="2">
    <source>
        <dbReference type="Proteomes" id="UP000199518"/>
    </source>
</evidence>
<dbReference type="EMBL" id="FOQD01000013">
    <property type="protein sequence ID" value="SFI92566.1"/>
    <property type="molecule type" value="Genomic_DNA"/>
</dbReference>
<gene>
    <name evidence="1" type="ORF">SAMN05421753_113174</name>
</gene>
<protein>
    <submittedName>
        <fullName evidence="1">Uncharacterized protein</fullName>
    </submittedName>
</protein>
<accession>A0A1I3M795</accession>
<name>A0A1I3M795_9PLAN</name>
<dbReference type="AlphaFoldDB" id="A0A1I3M795"/>
<keyword evidence="2" id="KW-1185">Reference proteome</keyword>
<sequence>MPGTSGVGQAECILARAGEGETREVAGFGGTGRGFVIGQWSFVIGY</sequence>
<evidence type="ECO:0000313" key="1">
    <source>
        <dbReference type="EMBL" id="SFI92566.1"/>
    </source>
</evidence>
<proteinExistence type="predicted"/>
<reference evidence="2" key="1">
    <citation type="submission" date="2016-10" db="EMBL/GenBank/DDBJ databases">
        <authorList>
            <person name="Varghese N."/>
            <person name="Submissions S."/>
        </authorList>
    </citation>
    <scope>NUCLEOTIDE SEQUENCE [LARGE SCALE GENOMIC DNA]</scope>
    <source>
        <strain evidence="2">DSM 26348</strain>
    </source>
</reference>
<dbReference type="Proteomes" id="UP000199518">
    <property type="component" value="Unassembled WGS sequence"/>
</dbReference>
<organism evidence="1 2">
    <name type="scientific">Planctomicrobium piriforme</name>
    <dbReference type="NCBI Taxonomy" id="1576369"/>
    <lineage>
        <taxon>Bacteria</taxon>
        <taxon>Pseudomonadati</taxon>
        <taxon>Planctomycetota</taxon>
        <taxon>Planctomycetia</taxon>
        <taxon>Planctomycetales</taxon>
        <taxon>Planctomycetaceae</taxon>
        <taxon>Planctomicrobium</taxon>
    </lineage>
</organism>